<feature type="compositionally biased region" description="Basic residues" evidence="3">
    <location>
        <begin position="299"/>
        <end position="308"/>
    </location>
</feature>
<dbReference type="InterPro" id="IPR035979">
    <property type="entry name" value="RBD_domain_sf"/>
</dbReference>
<reference evidence="5" key="1">
    <citation type="submission" date="2016-07" db="EMBL/GenBank/DDBJ databases">
        <title>De novo transcriptome assembly of four accessions of the metal hyperaccumulator plant Noccaea caerulescens.</title>
        <authorList>
            <person name="Blande D."/>
            <person name="Halimaa P."/>
            <person name="Tervahauta A.I."/>
            <person name="Aarts M.G."/>
            <person name="Karenlampi S.O."/>
        </authorList>
    </citation>
    <scope>NUCLEOTIDE SEQUENCE</scope>
</reference>
<dbReference type="Gene3D" id="3.30.70.330">
    <property type="match status" value="2"/>
</dbReference>
<keyword evidence="1 2" id="KW-0694">RNA-binding</keyword>
<dbReference type="AlphaFoldDB" id="A0A1J3EAH3"/>
<dbReference type="PROSITE" id="PS50102">
    <property type="entry name" value="RRM"/>
    <property type="match status" value="1"/>
</dbReference>
<protein>
    <submittedName>
        <fullName evidence="5">Nucleolin 1</fullName>
    </submittedName>
</protein>
<dbReference type="SUPFAM" id="SSF54928">
    <property type="entry name" value="RNA-binding domain, RBD"/>
    <property type="match status" value="2"/>
</dbReference>
<evidence type="ECO:0000313" key="5">
    <source>
        <dbReference type="EMBL" id="JAU28415.1"/>
    </source>
</evidence>
<feature type="region of interest" description="Disordered" evidence="3">
    <location>
        <begin position="1"/>
        <end position="24"/>
    </location>
</feature>
<accession>A0A1J3EAH3</accession>
<evidence type="ECO:0000259" key="4">
    <source>
        <dbReference type="PROSITE" id="PS50102"/>
    </source>
</evidence>
<evidence type="ECO:0000256" key="1">
    <source>
        <dbReference type="ARBA" id="ARBA00022884"/>
    </source>
</evidence>
<feature type="region of interest" description="Disordered" evidence="3">
    <location>
        <begin position="224"/>
        <end position="308"/>
    </location>
</feature>
<dbReference type="EMBL" id="GEVK01024417">
    <property type="protein sequence ID" value="JAU28415.1"/>
    <property type="molecule type" value="Transcribed_RNA"/>
</dbReference>
<evidence type="ECO:0000256" key="3">
    <source>
        <dbReference type="SAM" id="MobiDB-lite"/>
    </source>
</evidence>
<proteinExistence type="predicted"/>
<feature type="compositionally biased region" description="Basic and acidic residues" evidence="3">
    <location>
        <begin position="259"/>
        <end position="282"/>
    </location>
</feature>
<dbReference type="Pfam" id="PF00076">
    <property type="entry name" value="RRM_1"/>
    <property type="match status" value="2"/>
</dbReference>
<organism evidence="5">
    <name type="scientific">Noccaea caerulescens</name>
    <name type="common">Alpine penny-cress</name>
    <name type="synonym">Thlaspi caerulescens</name>
    <dbReference type="NCBI Taxonomy" id="107243"/>
    <lineage>
        <taxon>Eukaryota</taxon>
        <taxon>Viridiplantae</taxon>
        <taxon>Streptophyta</taxon>
        <taxon>Embryophyta</taxon>
        <taxon>Tracheophyta</taxon>
        <taxon>Spermatophyta</taxon>
        <taxon>Magnoliopsida</taxon>
        <taxon>eudicotyledons</taxon>
        <taxon>Gunneridae</taxon>
        <taxon>Pentapetalae</taxon>
        <taxon>rosids</taxon>
        <taxon>malvids</taxon>
        <taxon>Brassicales</taxon>
        <taxon>Brassicaceae</taxon>
        <taxon>Coluteocarpeae</taxon>
        <taxon>Noccaea</taxon>
    </lineage>
</organism>
<gene>
    <name evidence="5" type="ORF">LC_TR2660_c0_g1_i1_g.9713</name>
</gene>
<evidence type="ECO:0000256" key="2">
    <source>
        <dbReference type="PROSITE-ProRule" id="PRU00176"/>
    </source>
</evidence>
<name>A0A1J3EAH3_NOCCA</name>
<dbReference type="PANTHER" id="PTHR23236:SF103">
    <property type="entry name" value="RNA-BINDING (RRM_RBD_RNP MOTIFS) FAMILY PROTEIN"/>
    <property type="match status" value="1"/>
</dbReference>
<sequence>MDESAAVEGMQLTGKSISKKREGRSRYVKRDGRIRKRVLIVAEGFDVSVPEGCTRRNHVFHLESKLKDHFSSCGKIKSVCIPHPYYSSTIKRHAYIEILGEGAKEKALELNGIEMDGHKLVVTAPLLPLKRKALKSAKRDRSSRSELIFVRGYDTSLPRKIIKRALGKHFSSCGEVLEVDVVPNQTYPKARNHAYVDIYGEDAKEKALQLSGSDMGGFKLVVEKLGPKPRQPGDEPIDDPIDIFGSPTYSEFMAVRNKRKEEREANKRKEEERNSNKRKENPNPHSNKRKENPNSHSNEKKKKRKTSK</sequence>
<dbReference type="PANTHER" id="PTHR23236">
    <property type="entry name" value="EUKARYOTIC TRANSLATION INITIATION FACTOR 4B/4H"/>
    <property type="match status" value="1"/>
</dbReference>
<feature type="domain" description="RRM" evidence="4">
    <location>
        <begin position="146"/>
        <end position="227"/>
    </location>
</feature>
<dbReference type="InterPro" id="IPR012677">
    <property type="entry name" value="Nucleotide-bd_a/b_plait_sf"/>
</dbReference>
<dbReference type="InterPro" id="IPR000504">
    <property type="entry name" value="RRM_dom"/>
</dbReference>
<dbReference type="GO" id="GO:0008143">
    <property type="term" value="F:poly(A) binding"/>
    <property type="evidence" value="ECO:0007669"/>
    <property type="project" value="TreeGrafter"/>
</dbReference>
<dbReference type="SMART" id="SM00360">
    <property type="entry name" value="RRM"/>
    <property type="match status" value="2"/>
</dbReference>